<name>A0AAV9Z0K9_9AGAR</name>
<dbReference type="EMBL" id="JAWWNJ010000255">
    <property type="protein sequence ID" value="KAK6966814.1"/>
    <property type="molecule type" value="Genomic_DNA"/>
</dbReference>
<feature type="compositionally biased region" description="Basic residues" evidence="1">
    <location>
        <begin position="148"/>
        <end position="166"/>
    </location>
</feature>
<proteinExistence type="predicted"/>
<sequence length="247" mass="28576">MDPFSTFFRQNPQFDQRKSIQFRTADLLEQDPDSEQENSADIFRAACEPHSPSDPTLLDLAKPTRVNSGPMDQKLDQTRILFNFRPSSLSKFLKPTAERITQLICNSRTEPESGCHLRQDFWICRSPINDDNSSFPTTHLIAMTLSSQRRKQGAPGKSGHRRRGKRGRDSYKRHMLRRWQESMRLAEDSSDHARRWAEFQAAQKEKWDAGEDVGEWTPNGWGTRGRVVVDKDGRHVFEWGQGSPTWD</sequence>
<accession>A0AAV9Z0K9</accession>
<dbReference type="Proteomes" id="UP001362999">
    <property type="component" value="Unassembled WGS sequence"/>
</dbReference>
<feature type="region of interest" description="Disordered" evidence="1">
    <location>
        <begin position="146"/>
        <end position="171"/>
    </location>
</feature>
<comment type="caution">
    <text evidence="2">The sequence shown here is derived from an EMBL/GenBank/DDBJ whole genome shotgun (WGS) entry which is preliminary data.</text>
</comment>
<evidence type="ECO:0000256" key="1">
    <source>
        <dbReference type="SAM" id="MobiDB-lite"/>
    </source>
</evidence>
<protein>
    <submittedName>
        <fullName evidence="2">Uncharacterized protein</fullName>
    </submittedName>
</protein>
<evidence type="ECO:0000313" key="3">
    <source>
        <dbReference type="Proteomes" id="UP001362999"/>
    </source>
</evidence>
<evidence type="ECO:0000313" key="2">
    <source>
        <dbReference type="EMBL" id="KAK6966814.1"/>
    </source>
</evidence>
<dbReference type="AlphaFoldDB" id="A0AAV9Z0K9"/>
<keyword evidence="3" id="KW-1185">Reference proteome</keyword>
<organism evidence="2 3">
    <name type="scientific">Favolaschia claudopus</name>
    <dbReference type="NCBI Taxonomy" id="2862362"/>
    <lineage>
        <taxon>Eukaryota</taxon>
        <taxon>Fungi</taxon>
        <taxon>Dikarya</taxon>
        <taxon>Basidiomycota</taxon>
        <taxon>Agaricomycotina</taxon>
        <taxon>Agaricomycetes</taxon>
        <taxon>Agaricomycetidae</taxon>
        <taxon>Agaricales</taxon>
        <taxon>Marasmiineae</taxon>
        <taxon>Mycenaceae</taxon>
        <taxon>Favolaschia</taxon>
    </lineage>
</organism>
<gene>
    <name evidence="2" type="ORF">R3P38DRAFT_2815730</name>
</gene>
<reference evidence="2 3" key="1">
    <citation type="journal article" date="2024" name="J Genomics">
        <title>Draft genome sequencing and assembly of Favolaschia claudopus CIRM-BRFM 2984 isolated from oak limbs.</title>
        <authorList>
            <person name="Navarro D."/>
            <person name="Drula E."/>
            <person name="Chaduli D."/>
            <person name="Cazenave R."/>
            <person name="Ahrendt S."/>
            <person name="Wang J."/>
            <person name="Lipzen A."/>
            <person name="Daum C."/>
            <person name="Barry K."/>
            <person name="Grigoriev I.V."/>
            <person name="Favel A."/>
            <person name="Rosso M.N."/>
            <person name="Martin F."/>
        </authorList>
    </citation>
    <scope>NUCLEOTIDE SEQUENCE [LARGE SCALE GENOMIC DNA]</scope>
    <source>
        <strain evidence="2 3">CIRM-BRFM 2984</strain>
    </source>
</reference>